<evidence type="ECO:0000259" key="5">
    <source>
        <dbReference type="SMART" id="SM00796"/>
    </source>
</evidence>
<dbReference type="Pfam" id="PF02626">
    <property type="entry name" value="CT_A_B"/>
    <property type="match status" value="1"/>
</dbReference>
<evidence type="ECO:0000256" key="3">
    <source>
        <dbReference type="ARBA" id="ARBA00022840"/>
    </source>
</evidence>
<dbReference type="RefSeq" id="WP_200349796.1">
    <property type="nucleotide sequence ID" value="NZ_BAABHZ010000010.1"/>
</dbReference>
<evidence type="ECO:0000256" key="4">
    <source>
        <dbReference type="SAM" id="MobiDB-lite"/>
    </source>
</evidence>
<reference evidence="7" key="1">
    <citation type="submission" date="2021-01" db="EMBL/GenBank/DDBJ databases">
        <title>Modified the classification status of verrucomicrobia.</title>
        <authorList>
            <person name="Feng X."/>
        </authorList>
    </citation>
    <scope>NUCLEOTIDE SEQUENCE</scope>
    <source>
        <strain evidence="7">JCM 18052</strain>
    </source>
</reference>
<protein>
    <submittedName>
        <fullName evidence="7">5-oxoprolinase subunit PxpB</fullName>
        <ecNumber evidence="7">3.5.2.9</ecNumber>
    </submittedName>
</protein>
<organism evidence="7 8">
    <name type="scientific">Luteolibacter yonseiensis</name>
    <dbReference type="NCBI Taxonomy" id="1144680"/>
    <lineage>
        <taxon>Bacteria</taxon>
        <taxon>Pseudomonadati</taxon>
        <taxon>Verrucomicrobiota</taxon>
        <taxon>Verrucomicrobiia</taxon>
        <taxon>Verrucomicrobiales</taxon>
        <taxon>Verrucomicrobiaceae</taxon>
        <taxon>Luteolibacter</taxon>
    </lineage>
</organism>
<sequence>MEEMDSCTILRLPGIGKPTGPCKAADMTLKPLGDAAWLVEFPDLTGEAALARVTGLAVALRENKIGGVTDIVPSFASVAVHFDTVDGLAVREWIRTTEFTDKLSTGEEKLIPVRYGGEDGRDLAGVAAALGLSSDEVVSLHSGADYTVAAVGFSPGFPYLSGLPGRLRLPRLATPRQSVPAGSVAIAAGQAGIYPSISPGGWHLLGRTDVTLFDVHSPRPSFFLPGDRVRFCPVDRITPVKESTPTTGQRRMGTVEVIHPGGLTTVQNPGRPGHESSGVSPGGAVDRESLRMANLLVGNDESAACLECCVSGPILKFHEATAVALVSGNGRPRRVAAGETVDFSKPAGGVRSYLAIAGGICVPEILGSPATDVRAGFGGMMGRPLRAGDLLEIGTPGRIPRCGDWHVGRAADRKVIELGFLTGVQEDWFSAEARQRFRSEIYRLTPRSDRMGARLSGAGLELCEPREMISQPVACGSVQVPPDGQPIVLLAERQTIGGYPQIGHVISVDLPKLARAWPGTEVRFREVTWEEARQARELAEQDFKWLRTGIDLLA</sequence>
<dbReference type="PANTHER" id="PTHR43309">
    <property type="entry name" value="5-OXOPROLINASE SUBUNIT C"/>
    <property type="match status" value="1"/>
</dbReference>
<dbReference type="Gene3D" id="3.30.1360.40">
    <property type="match status" value="1"/>
</dbReference>
<dbReference type="SUPFAM" id="SSF50891">
    <property type="entry name" value="Cyclophilin-like"/>
    <property type="match status" value="2"/>
</dbReference>
<gene>
    <name evidence="7" type="primary">pxpB</name>
    <name evidence="7" type="ORF">JIN84_04425</name>
</gene>
<dbReference type="NCBIfam" id="TIGR00724">
    <property type="entry name" value="urea_amlyse_rel"/>
    <property type="match status" value="1"/>
</dbReference>
<keyword evidence="3" id="KW-0067">ATP-binding</keyword>
<dbReference type="Gene3D" id="2.40.100.10">
    <property type="entry name" value="Cyclophilin-like"/>
    <property type="match status" value="2"/>
</dbReference>
<feature type="domain" description="Carboxyltransferase" evidence="5">
    <location>
        <begin position="27"/>
        <end position="223"/>
    </location>
</feature>
<dbReference type="EC" id="3.5.2.9" evidence="7"/>
<evidence type="ECO:0000259" key="6">
    <source>
        <dbReference type="SMART" id="SM00797"/>
    </source>
</evidence>
<dbReference type="EMBL" id="JAENIK010000004">
    <property type="protein sequence ID" value="MBK1814847.1"/>
    <property type="molecule type" value="Genomic_DNA"/>
</dbReference>
<dbReference type="InterPro" id="IPR010016">
    <property type="entry name" value="PxpB"/>
</dbReference>
<dbReference type="NCBIfam" id="TIGR00370">
    <property type="entry name" value="5-oxoprolinase subunit PxpB"/>
    <property type="match status" value="1"/>
</dbReference>
<keyword evidence="8" id="KW-1185">Reference proteome</keyword>
<keyword evidence="2 7" id="KW-0378">Hydrolase</keyword>
<keyword evidence="1" id="KW-0547">Nucleotide-binding</keyword>
<accession>A0A934R1Q7</accession>
<feature type="region of interest" description="Disordered" evidence="4">
    <location>
        <begin position="261"/>
        <end position="282"/>
    </location>
</feature>
<dbReference type="Pfam" id="PF02682">
    <property type="entry name" value="CT_C_D"/>
    <property type="match status" value="1"/>
</dbReference>
<dbReference type="InterPro" id="IPR029000">
    <property type="entry name" value="Cyclophilin-like_dom_sf"/>
</dbReference>
<dbReference type="GO" id="GO:0005524">
    <property type="term" value="F:ATP binding"/>
    <property type="evidence" value="ECO:0007669"/>
    <property type="project" value="UniProtKB-KW"/>
</dbReference>
<dbReference type="SMART" id="SM00796">
    <property type="entry name" value="AHS1"/>
    <property type="match status" value="1"/>
</dbReference>
<dbReference type="SMART" id="SM00797">
    <property type="entry name" value="AHS2"/>
    <property type="match status" value="1"/>
</dbReference>
<evidence type="ECO:0000313" key="8">
    <source>
        <dbReference type="Proteomes" id="UP000600139"/>
    </source>
</evidence>
<dbReference type="PANTHER" id="PTHR43309:SF3">
    <property type="entry name" value="5-OXOPROLINASE SUBUNIT C"/>
    <property type="match status" value="1"/>
</dbReference>
<comment type="caution">
    <text evidence="7">The sequence shown here is derived from an EMBL/GenBank/DDBJ whole genome shotgun (WGS) entry which is preliminary data.</text>
</comment>
<dbReference type="InterPro" id="IPR052708">
    <property type="entry name" value="PxpC"/>
</dbReference>
<dbReference type="Proteomes" id="UP000600139">
    <property type="component" value="Unassembled WGS sequence"/>
</dbReference>
<dbReference type="AlphaFoldDB" id="A0A934R1Q7"/>
<evidence type="ECO:0000256" key="2">
    <source>
        <dbReference type="ARBA" id="ARBA00022801"/>
    </source>
</evidence>
<dbReference type="InterPro" id="IPR003833">
    <property type="entry name" value="CT_C_D"/>
</dbReference>
<dbReference type="InterPro" id="IPR003778">
    <property type="entry name" value="CT_A_B"/>
</dbReference>
<feature type="domain" description="Carboxyltransferase" evidence="6">
    <location>
        <begin position="276"/>
        <end position="544"/>
    </location>
</feature>
<evidence type="ECO:0000256" key="1">
    <source>
        <dbReference type="ARBA" id="ARBA00022741"/>
    </source>
</evidence>
<dbReference type="SUPFAM" id="SSF160467">
    <property type="entry name" value="PH0987 N-terminal domain-like"/>
    <property type="match status" value="1"/>
</dbReference>
<dbReference type="GO" id="GO:0017168">
    <property type="term" value="F:5-oxoprolinase (ATP-hydrolyzing) activity"/>
    <property type="evidence" value="ECO:0007669"/>
    <property type="project" value="UniProtKB-EC"/>
</dbReference>
<evidence type="ECO:0000313" key="7">
    <source>
        <dbReference type="EMBL" id="MBK1814847.1"/>
    </source>
</evidence>
<name>A0A934R1Q7_9BACT</name>
<proteinExistence type="predicted"/>